<proteinExistence type="predicted"/>
<dbReference type="Gene3D" id="3.40.390.10">
    <property type="entry name" value="Collagenase (Catalytic Domain)"/>
    <property type="match status" value="1"/>
</dbReference>
<dbReference type="NCBIfam" id="NF038128">
    <property type="entry name" value="choice_anch_J"/>
    <property type="match status" value="1"/>
</dbReference>
<dbReference type="GO" id="GO:0016020">
    <property type="term" value="C:membrane"/>
    <property type="evidence" value="ECO:0007669"/>
    <property type="project" value="InterPro"/>
</dbReference>
<sequence>MNADPIIKSSGSSNSAIFEAARFVFLGNSINDVNNKCISGVSEQGVIYNIETSFGLRSNYVYELYRNNTTEYYLVTEILQPNQGYQELIPQSISSYDYRDDICQNGFYQNYSQGGRYRVKSFDDDDYQGLSNLCSDQGMFNGGSTININQDELMENYFYPFDMDGSTVWYLIIEDLGSIDPQEQILTPGQIGYPTSVQSFCQDIQPPVAVEPTEDQSFETDFGSWEVISGWSRNSGSTPTNNTGPDSAIEGNYYIYIESSSIYGDKYIVSQEFTPDFSTVVFSFYYSMFGQGMGDLYVDVSTNGGSSWQNIWSKTGDQGPNWFNAKIDLSGYIGSSIKLRFNGHAPQSPQSDIAIDNIRFLPEVVGNVLYSTDQNYIQKIKLLEPISNSENISNETQKIETVDYYDELGRIKQSVAVRGGGNQEDIVTPYEYDALGRSPQDFLPYATTDIDKAKFRSSAMSSQSSFYNTSKYENTLNPYSEVIYENAPRGLILEEGAPGNDWNLDNQNSHSIKKDYNLVQYSDHVRYYSIDYNSSVNPFNPTLVDNGQFMGQGSDRRPQLFKLTTKDENYVSSDGTEHDSDIYVDYQNRTLLKRNHVEDQGVENLDTYYVYDDFGNLIYVLTPEANPSVKPSQTILDKYCYQYKYDSRNRLIEKKLPGKEPEYIVYNDLGQPIMTQDGELRKQDKWLFTKYDQLGRVIYTGIVISSSTRSTHQTNANNDSDLFETRLSNSQSSSTIGGAEIYYTNVSYPSSNISEVLLINYYDKYLPIGAEAYVSVPGTNSRGENITSNLKGLIAVTRAKVLNTNPVKWVNTTMGYDKYGNIVWTKNINEYLQTNDLVETKLDFTGKPIENYTKHIRSGSGSPQIALTDYMVYDHQGRLKKQTQKINSNASELIVNNTYDELGQIESNQIGGDPDQDGLQEIDYQYNIRGWLKSVNNIDNLGSDLFAFSINYNQPQMGLSDPLYNGNISEVLWRSANTQDSYSNRKRGYAYSYDELNRIKEAKFRRANSAGSSYSEQTAHYNVSRITYDKNGNILTLQRKGNTSGSSYSTIDNLVYTYNGNQLLKVDDNSNIEAGFADGSSSGNDYAYDDNGNMRYDFNKKGIQNINYNFLNLPESIYVQGNGYDGILSYTYDANGNKLEKYDEESNIRTQYDGTFIYKKTGSTAPILDIIKQDQSYIKNENDQFSYVYNYTDHLGNVRLSFSDLNNNGIIESSSEILDESNYYPFGLQHSGYNNVVSSSTNSLIKKYRYNGKEIQDELGLNIYDYGARMYDPSVGRFISTDPLADKYYEHTPYNYVGSSPIMRVDPDGRDWEIVINHEQRTVTVRANFNANQNSATVQTAANNWNAQSGKFSYVVGSGDNAVSYEVNFEISVNDANASEAQNTASVLPDEAQVFETREILDANGEVIGTETPEGVSDGKTFAVKESKQNSSKKVAHEMGHNLGSGHNGSLMNRTGSGKKLNKKTAGTILRRSGVGNKRGRNGNGDLVKSTVVGEAPENFQNGKIKKNKDHEETDFY</sequence>
<name>A0A1Y1SY61_9FLAO</name>
<dbReference type="GO" id="GO:0004553">
    <property type="term" value="F:hydrolase activity, hydrolyzing O-glycosyl compounds"/>
    <property type="evidence" value="ECO:0007669"/>
    <property type="project" value="UniProtKB-ARBA"/>
</dbReference>
<dbReference type="InterPro" id="IPR050708">
    <property type="entry name" value="T6SS_VgrG/RHS"/>
</dbReference>
<dbReference type="NCBIfam" id="TIGR03696">
    <property type="entry name" value="Rhs_assc_core"/>
    <property type="match status" value="1"/>
</dbReference>
<dbReference type="CDD" id="cd06263">
    <property type="entry name" value="MAM"/>
    <property type="match status" value="1"/>
</dbReference>
<evidence type="ECO:0000256" key="1">
    <source>
        <dbReference type="SAM" id="MobiDB-lite"/>
    </source>
</evidence>
<dbReference type="Gene3D" id="2.60.120.200">
    <property type="match status" value="1"/>
</dbReference>
<dbReference type="GO" id="GO:0005975">
    <property type="term" value="P:carbohydrate metabolic process"/>
    <property type="evidence" value="ECO:0007669"/>
    <property type="project" value="UniProtKB-ARBA"/>
</dbReference>
<dbReference type="InterPro" id="IPR013320">
    <property type="entry name" value="ConA-like_dom_sf"/>
</dbReference>
<comment type="caution">
    <text evidence="3">The sequence shown here is derived from an EMBL/GenBank/DDBJ whole genome shotgun (WGS) entry which is preliminary data.</text>
</comment>
<dbReference type="InterPro" id="IPR022385">
    <property type="entry name" value="Rhs_assc_core"/>
</dbReference>
<dbReference type="SUPFAM" id="SSF49899">
    <property type="entry name" value="Concanavalin A-like lectins/glucanases"/>
    <property type="match status" value="1"/>
</dbReference>
<feature type="region of interest" description="Disordered" evidence="1">
    <location>
        <begin position="1473"/>
        <end position="1517"/>
    </location>
</feature>
<gene>
    <name evidence="3" type="ORF">IIF7_19409</name>
</gene>
<protein>
    <submittedName>
        <fullName evidence="3">YD repeat-/RHS repeat-containing protein</fullName>
    </submittedName>
</protein>
<organism evidence="3 4">
    <name type="scientific">Zunongwangia atlantica 22II14-10F7</name>
    <dbReference type="NCBI Taxonomy" id="1185767"/>
    <lineage>
        <taxon>Bacteria</taxon>
        <taxon>Pseudomonadati</taxon>
        <taxon>Bacteroidota</taxon>
        <taxon>Flavobacteriia</taxon>
        <taxon>Flavobacteriales</taxon>
        <taxon>Flavobacteriaceae</taxon>
        <taxon>Zunongwangia</taxon>
    </lineage>
</organism>
<dbReference type="InterPro" id="IPR024079">
    <property type="entry name" value="MetalloPept_cat_dom_sf"/>
</dbReference>
<dbReference type="PANTHER" id="PTHR32305">
    <property type="match status" value="1"/>
</dbReference>
<dbReference type="Pfam" id="PF00629">
    <property type="entry name" value="MAM"/>
    <property type="match status" value="1"/>
</dbReference>
<feature type="domain" description="MAM" evidence="2">
    <location>
        <begin position="214"/>
        <end position="367"/>
    </location>
</feature>
<dbReference type="STRING" id="1185767.IIF7_19409"/>
<dbReference type="SUPFAM" id="SSF55486">
    <property type="entry name" value="Metalloproteases ('zincins'), catalytic domain"/>
    <property type="match status" value="1"/>
</dbReference>
<dbReference type="Pfam" id="PF20041">
    <property type="entry name" value="DUF6443"/>
    <property type="match status" value="1"/>
</dbReference>
<dbReference type="GO" id="GO:0008237">
    <property type="term" value="F:metallopeptidase activity"/>
    <property type="evidence" value="ECO:0007669"/>
    <property type="project" value="InterPro"/>
</dbReference>
<dbReference type="InterPro" id="IPR045619">
    <property type="entry name" value="DUF6443"/>
</dbReference>
<accession>A0A1Y1SY61</accession>
<dbReference type="Gene3D" id="2.180.10.10">
    <property type="entry name" value="RHS repeat-associated core"/>
    <property type="match status" value="1"/>
</dbReference>
<feature type="region of interest" description="Disordered" evidence="1">
    <location>
        <begin position="1440"/>
        <end position="1461"/>
    </location>
</feature>
<evidence type="ECO:0000313" key="3">
    <source>
        <dbReference type="EMBL" id="ORL43698.1"/>
    </source>
</evidence>
<dbReference type="InterPro" id="IPR000998">
    <property type="entry name" value="MAM_dom"/>
</dbReference>
<dbReference type="SMART" id="SM00137">
    <property type="entry name" value="MAM"/>
    <property type="match status" value="1"/>
</dbReference>
<dbReference type="EMBL" id="ARYN01000027">
    <property type="protein sequence ID" value="ORL43698.1"/>
    <property type="molecule type" value="Genomic_DNA"/>
</dbReference>
<dbReference type="Proteomes" id="UP000192746">
    <property type="component" value="Unassembled WGS sequence"/>
</dbReference>
<reference evidence="3 4" key="1">
    <citation type="submission" date="2013-04" db="EMBL/GenBank/DDBJ databases">
        <title>Zunongwangia sp. 22II14-10F7 Genome Sequencing.</title>
        <authorList>
            <person name="Lai Q."/>
            <person name="Shao Z."/>
        </authorList>
    </citation>
    <scope>NUCLEOTIDE SEQUENCE [LARGE SCALE GENOMIC DNA]</scope>
    <source>
        <strain evidence="3 4">22II14-10F7</strain>
    </source>
</reference>
<keyword evidence="4" id="KW-1185">Reference proteome</keyword>
<evidence type="ECO:0000259" key="2">
    <source>
        <dbReference type="PROSITE" id="PS50060"/>
    </source>
</evidence>
<dbReference type="PANTHER" id="PTHR32305:SF15">
    <property type="entry name" value="PROTEIN RHSA-RELATED"/>
    <property type="match status" value="1"/>
</dbReference>
<dbReference type="PROSITE" id="PS50060">
    <property type="entry name" value="MAM_2"/>
    <property type="match status" value="1"/>
</dbReference>
<evidence type="ECO:0000313" key="4">
    <source>
        <dbReference type="Proteomes" id="UP000192746"/>
    </source>
</evidence>